<evidence type="ECO:0000259" key="2">
    <source>
        <dbReference type="PROSITE" id="PS50110"/>
    </source>
</evidence>
<evidence type="ECO:0000256" key="1">
    <source>
        <dbReference type="PROSITE-ProRule" id="PRU00169"/>
    </source>
</evidence>
<dbReference type="InterPro" id="IPR046947">
    <property type="entry name" value="LytR-like"/>
</dbReference>
<organism evidence="5 7">
    <name type="scientific">Leptospira perolatii</name>
    <dbReference type="NCBI Taxonomy" id="2023191"/>
    <lineage>
        <taxon>Bacteria</taxon>
        <taxon>Pseudomonadati</taxon>
        <taxon>Spirochaetota</taxon>
        <taxon>Spirochaetia</taxon>
        <taxon>Leptospirales</taxon>
        <taxon>Leptospiraceae</taxon>
        <taxon>Leptospira</taxon>
    </lineage>
</organism>
<dbReference type="InterPro" id="IPR007492">
    <property type="entry name" value="LytTR_DNA-bd_dom"/>
</dbReference>
<feature type="domain" description="Response regulatory" evidence="2">
    <location>
        <begin position="9"/>
        <end position="120"/>
    </location>
</feature>
<dbReference type="SUPFAM" id="SSF52172">
    <property type="entry name" value="CheY-like"/>
    <property type="match status" value="1"/>
</dbReference>
<dbReference type="PROSITE" id="PS50930">
    <property type="entry name" value="HTH_LYTTR"/>
    <property type="match status" value="1"/>
</dbReference>
<dbReference type="PANTHER" id="PTHR37299">
    <property type="entry name" value="TRANSCRIPTIONAL REGULATOR-RELATED"/>
    <property type="match status" value="1"/>
</dbReference>
<keyword evidence="6" id="KW-1185">Reference proteome</keyword>
<dbReference type="GO" id="GO:0003677">
    <property type="term" value="F:DNA binding"/>
    <property type="evidence" value="ECO:0007669"/>
    <property type="project" value="InterPro"/>
</dbReference>
<evidence type="ECO:0000313" key="7">
    <source>
        <dbReference type="Proteomes" id="UP000231990"/>
    </source>
</evidence>
<name>A0A2M9ZQA4_9LEPT</name>
<keyword evidence="1" id="KW-0597">Phosphoprotein</keyword>
<evidence type="ECO:0000313" key="6">
    <source>
        <dbReference type="Proteomes" id="UP000231962"/>
    </source>
</evidence>
<dbReference type="Proteomes" id="UP000231990">
    <property type="component" value="Unassembled WGS sequence"/>
</dbReference>
<dbReference type="GO" id="GO:0000156">
    <property type="term" value="F:phosphorelay response regulator activity"/>
    <property type="evidence" value="ECO:0007669"/>
    <property type="project" value="InterPro"/>
</dbReference>
<dbReference type="OrthoDB" id="9809318at2"/>
<dbReference type="EMBL" id="NPDY01000003">
    <property type="protein sequence ID" value="PJZ70421.1"/>
    <property type="molecule type" value="Genomic_DNA"/>
</dbReference>
<dbReference type="SMART" id="SM00448">
    <property type="entry name" value="REC"/>
    <property type="match status" value="1"/>
</dbReference>
<dbReference type="AlphaFoldDB" id="A0A2M9ZQA4"/>
<gene>
    <name evidence="4" type="ORF">CH360_05350</name>
    <name evidence="5" type="ORF">CH373_04930</name>
</gene>
<evidence type="ECO:0000259" key="3">
    <source>
        <dbReference type="PROSITE" id="PS50930"/>
    </source>
</evidence>
<feature type="domain" description="HTH LytTR-type" evidence="3">
    <location>
        <begin position="147"/>
        <end position="244"/>
    </location>
</feature>
<sequence length="244" mass="28063">MNKPEITLSVLIVEDEVPARELLLSFVSTRPELKVNGVAVDGTSAKQELLEKQYDLVFMDIDIPFLNGLEILEDLPRIPPIIFTTAYSHYAVDAFNLGAVDYLLKPYSLNRFDESVNRMIATIKSNPPESQQKQDFGIFVSEGVNHFLVPYSDIIYVSSHGKKTVLHTIKKEIQTSRLLKVIEFKLPKSRFVRVHKQFIVNMKFISHIQYYSSGQYLLYLKDGEESIIPVSRLYAPKLKEKFQF</sequence>
<evidence type="ECO:0008006" key="8">
    <source>
        <dbReference type="Google" id="ProtNLM"/>
    </source>
</evidence>
<dbReference type="SMART" id="SM00850">
    <property type="entry name" value="LytTR"/>
    <property type="match status" value="1"/>
</dbReference>
<accession>A0A2M9ZQA4</accession>
<dbReference type="InterPro" id="IPR011006">
    <property type="entry name" value="CheY-like_superfamily"/>
</dbReference>
<dbReference type="PANTHER" id="PTHR37299:SF1">
    <property type="entry name" value="STAGE 0 SPORULATION PROTEIN A HOMOLOG"/>
    <property type="match status" value="1"/>
</dbReference>
<evidence type="ECO:0000313" key="5">
    <source>
        <dbReference type="EMBL" id="PJZ74257.1"/>
    </source>
</evidence>
<reference evidence="6 7" key="1">
    <citation type="submission" date="2017-07" db="EMBL/GenBank/DDBJ databases">
        <title>Leptospira spp. isolated from tropical soils.</title>
        <authorList>
            <person name="Thibeaux R."/>
            <person name="Iraola G."/>
            <person name="Ferres I."/>
            <person name="Bierque E."/>
            <person name="Girault D."/>
            <person name="Soupe-Gilbert M.-E."/>
            <person name="Picardeau M."/>
            <person name="Goarant C."/>
        </authorList>
    </citation>
    <scope>NUCLEOTIDE SEQUENCE [LARGE SCALE GENOMIC DNA]</scope>
    <source>
        <strain evidence="5 7">FH1-B-B1</strain>
        <strain evidence="4 6">FH1-B-C1</strain>
    </source>
</reference>
<dbReference type="RefSeq" id="WP_100712990.1">
    <property type="nucleotide sequence ID" value="NZ_NPDY01000003.1"/>
</dbReference>
<dbReference type="EMBL" id="NPDZ01000002">
    <property type="protein sequence ID" value="PJZ74257.1"/>
    <property type="molecule type" value="Genomic_DNA"/>
</dbReference>
<dbReference type="Pfam" id="PF00072">
    <property type="entry name" value="Response_reg"/>
    <property type="match status" value="1"/>
</dbReference>
<dbReference type="Pfam" id="PF04397">
    <property type="entry name" value="LytTR"/>
    <property type="match status" value="1"/>
</dbReference>
<dbReference type="InterPro" id="IPR001789">
    <property type="entry name" value="Sig_transdc_resp-reg_receiver"/>
</dbReference>
<dbReference type="Proteomes" id="UP000231962">
    <property type="component" value="Unassembled WGS sequence"/>
</dbReference>
<evidence type="ECO:0000313" key="4">
    <source>
        <dbReference type="EMBL" id="PJZ70421.1"/>
    </source>
</evidence>
<comment type="caution">
    <text evidence="5">The sequence shown here is derived from an EMBL/GenBank/DDBJ whole genome shotgun (WGS) entry which is preliminary data.</text>
</comment>
<feature type="modified residue" description="4-aspartylphosphate" evidence="1">
    <location>
        <position position="60"/>
    </location>
</feature>
<dbReference type="Gene3D" id="2.40.50.1020">
    <property type="entry name" value="LytTr DNA-binding domain"/>
    <property type="match status" value="1"/>
</dbReference>
<dbReference type="Gene3D" id="3.40.50.2300">
    <property type="match status" value="1"/>
</dbReference>
<protein>
    <recommendedName>
        <fullName evidence="8">DNA-binding response regulator</fullName>
    </recommendedName>
</protein>
<dbReference type="PROSITE" id="PS50110">
    <property type="entry name" value="RESPONSE_REGULATORY"/>
    <property type="match status" value="1"/>
</dbReference>
<proteinExistence type="predicted"/>